<evidence type="ECO:0000256" key="1">
    <source>
        <dbReference type="ARBA" id="ARBA00022771"/>
    </source>
</evidence>
<dbReference type="InterPro" id="IPR026848">
    <property type="entry name" value="Fancl"/>
</dbReference>
<sequence length="218" mass="24870">MAPRCVADLPSQFVFYWSAQGHLSDLMHQFEATLASYQPLWNALADVDQHTWVLEPDVPTYSAIHRRIVLGPCASVQIVLDLRHPTSVPECRFLGADQTFALLRNFHFYMLHYFILFRDDCSSLVCNLENLLGISFPSPTNSKKEDFSLECGICYSYRLEDEIPDKACDDARCGQPFHVSCLYEWMRSLPSCQQSFNTIFGECPLCSKPLTIKVPTKT</sequence>
<organism evidence="5 6">
    <name type="scientific">Pomacea canaliculata</name>
    <name type="common">Golden apple snail</name>
    <dbReference type="NCBI Taxonomy" id="400727"/>
    <lineage>
        <taxon>Eukaryota</taxon>
        <taxon>Metazoa</taxon>
        <taxon>Spiralia</taxon>
        <taxon>Lophotrochozoa</taxon>
        <taxon>Mollusca</taxon>
        <taxon>Gastropoda</taxon>
        <taxon>Caenogastropoda</taxon>
        <taxon>Architaenioglossa</taxon>
        <taxon>Ampullarioidea</taxon>
        <taxon>Ampullariidae</taxon>
        <taxon>Pomacea</taxon>
    </lineage>
</organism>
<dbReference type="STRING" id="400727.A0A2T7NYQ6"/>
<dbReference type="GO" id="GO:0036297">
    <property type="term" value="P:interstrand cross-link repair"/>
    <property type="evidence" value="ECO:0007669"/>
    <property type="project" value="InterPro"/>
</dbReference>
<dbReference type="GO" id="GO:0006513">
    <property type="term" value="P:protein monoubiquitination"/>
    <property type="evidence" value="ECO:0007669"/>
    <property type="project" value="TreeGrafter"/>
</dbReference>
<name>A0A2T7NYQ6_POMCA</name>
<dbReference type="PANTHER" id="PTHR13206">
    <property type="entry name" value="UBIQUITIN LIGASE PROTEIN PHF9 FANCONI ANEMIA GROUP L PROTEIN"/>
    <property type="match status" value="1"/>
</dbReference>
<dbReference type="PANTHER" id="PTHR13206:SF0">
    <property type="entry name" value="E3 UBIQUITIN-PROTEIN LIGASE FANCL"/>
    <property type="match status" value="1"/>
</dbReference>
<keyword evidence="6" id="KW-1185">Reference proteome</keyword>
<dbReference type="InterPro" id="IPR044037">
    <property type="entry name" value="FANCL_d3"/>
</dbReference>
<dbReference type="PROSITE" id="PS50089">
    <property type="entry name" value="ZF_RING_2"/>
    <property type="match status" value="1"/>
</dbReference>
<comment type="caution">
    <text evidence="5">The sequence shown here is derived from an EMBL/GenBank/DDBJ whole genome shotgun (WGS) entry which is preliminary data.</text>
</comment>
<dbReference type="Proteomes" id="UP000245119">
    <property type="component" value="Linkage Group LG8"/>
</dbReference>
<evidence type="ECO:0000313" key="6">
    <source>
        <dbReference type="Proteomes" id="UP000245119"/>
    </source>
</evidence>
<evidence type="ECO:0000256" key="2">
    <source>
        <dbReference type="ARBA" id="ARBA00022833"/>
    </source>
</evidence>
<dbReference type="Pfam" id="PF11793">
    <property type="entry name" value="FANCL_C"/>
    <property type="match status" value="1"/>
</dbReference>
<dbReference type="SUPFAM" id="SSF57850">
    <property type="entry name" value="RING/U-box"/>
    <property type="match status" value="1"/>
</dbReference>
<dbReference type="InterPro" id="IPR001841">
    <property type="entry name" value="Znf_RING"/>
</dbReference>
<dbReference type="GO" id="GO:0043240">
    <property type="term" value="C:Fanconi anaemia nuclear complex"/>
    <property type="evidence" value="ECO:0007669"/>
    <property type="project" value="InterPro"/>
</dbReference>
<dbReference type="GO" id="GO:0008270">
    <property type="term" value="F:zinc ion binding"/>
    <property type="evidence" value="ECO:0007669"/>
    <property type="project" value="UniProtKB-KW"/>
</dbReference>
<dbReference type="Pfam" id="PF18891">
    <property type="entry name" value="FANCL_d3"/>
    <property type="match status" value="1"/>
</dbReference>
<proteinExistence type="predicted"/>
<dbReference type="CDD" id="cd16490">
    <property type="entry name" value="RING-CH-C4HC3_FANCL"/>
    <property type="match status" value="1"/>
</dbReference>
<dbReference type="AlphaFoldDB" id="A0A2T7NYQ6"/>
<evidence type="ECO:0000256" key="3">
    <source>
        <dbReference type="PROSITE-ProRule" id="PRU00175"/>
    </source>
</evidence>
<dbReference type="InterPro" id="IPR043003">
    <property type="entry name" value="FANCL_d3_sf"/>
</dbReference>
<evidence type="ECO:0000313" key="5">
    <source>
        <dbReference type="EMBL" id="PVD26310.1"/>
    </source>
</evidence>
<dbReference type="EMBL" id="PZQS01000008">
    <property type="protein sequence ID" value="PVD26310.1"/>
    <property type="molecule type" value="Genomic_DNA"/>
</dbReference>
<dbReference type="InterPro" id="IPR013083">
    <property type="entry name" value="Znf_RING/FYVE/PHD"/>
</dbReference>
<accession>A0A2T7NYQ6</accession>
<dbReference type="Gene3D" id="3.30.40.10">
    <property type="entry name" value="Zinc/RING finger domain, C3HC4 (zinc finger)"/>
    <property type="match status" value="1"/>
</dbReference>
<dbReference type="InterPro" id="IPR026850">
    <property type="entry name" value="FANCL_C"/>
</dbReference>
<dbReference type="FunFam" id="3.30.40.10:FF:000221">
    <property type="entry name" value="E3 ubiquitin-protein ligase FANCL isoform X2"/>
    <property type="match status" value="1"/>
</dbReference>
<protein>
    <recommendedName>
        <fullName evidence="4">RING-type domain-containing protein</fullName>
    </recommendedName>
</protein>
<dbReference type="GO" id="GO:0061630">
    <property type="term" value="F:ubiquitin protein ligase activity"/>
    <property type="evidence" value="ECO:0007669"/>
    <property type="project" value="TreeGrafter"/>
</dbReference>
<gene>
    <name evidence="5" type="ORF">C0Q70_13981</name>
</gene>
<dbReference type="OrthoDB" id="10263265at2759"/>
<keyword evidence="2" id="KW-0862">Zinc</keyword>
<reference evidence="5 6" key="1">
    <citation type="submission" date="2018-04" db="EMBL/GenBank/DDBJ databases">
        <title>The genome of golden apple snail Pomacea canaliculata provides insight into stress tolerance and invasive adaptation.</title>
        <authorList>
            <person name="Liu C."/>
            <person name="Liu B."/>
            <person name="Ren Y."/>
            <person name="Zhang Y."/>
            <person name="Wang H."/>
            <person name="Li S."/>
            <person name="Jiang F."/>
            <person name="Yin L."/>
            <person name="Zhang G."/>
            <person name="Qian W."/>
            <person name="Fan W."/>
        </authorList>
    </citation>
    <scope>NUCLEOTIDE SEQUENCE [LARGE SCALE GENOMIC DNA]</scope>
    <source>
        <strain evidence="5">SZHN2017</strain>
        <tissue evidence="5">Muscle</tissue>
    </source>
</reference>
<dbReference type="CDD" id="cd23832">
    <property type="entry name" value="DRWD-C_FANCL"/>
    <property type="match status" value="1"/>
</dbReference>
<dbReference type="SMART" id="SM01197">
    <property type="entry name" value="FANCL_C"/>
    <property type="match status" value="1"/>
</dbReference>
<keyword evidence="1 3" id="KW-0479">Metal-binding</keyword>
<feature type="domain" description="RING-type" evidence="4">
    <location>
        <begin position="151"/>
        <end position="207"/>
    </location>
</feature>
<keyword evidence="1 3" id="KW-0863">Zinc-finger</keyword>
<evidence type="ECO:0000259" key="4">
    <source>
        <dbReference type="PROSITE" id="PS50089"/>
    </source>
</evidence>
<dbReference type="Gene3D" id="3.10.110.20">
    <property type="entry name" value="RWD domain-like"/>
    <property type="match status" value="1"/>
</dbReference>